<protein>
    <submittedName>
        <fullName evidence="2">Uncharacterized protein</fullName>
    </submittedName>
</protein>
<accession>A0AAV9ZR60</accession>
<feature type="compositionally biased region" description="Low complexity" evidence="1">
    <location>
        <begin position="155"/>
        <end position="176"/>
    </location>
</feature>
<feature type="region of interest" description="Disordered" evidence="1">
    <location>
        <begin position="85"/>
        <end position="178"/>
    </location>
</feature>
<dbReference type="Proteomes" id="UP001362999">
    <property type="component" value="Unassembled WGS sequence"/>
</dbReference>
<comment type="caution">
    <text evidence="2">The sequence shown here is derived from an EMBL/GenBank/DDBJ whole genome shotgun (WGS) entry which is preliminary data.</text>
</comment>
<feature type="compositionally biased region" description="Pro residues" evidence="1">
    <location>
        <begin position="96"/>
        <end position="114"/>
    </location>
</feature>
<feature type="region of interest" description="Disordered" evidence="1">
    <location>
        <begin position="336"/>
        <end position="384"/>
    </location>
</feature>
<proteinExistence type="predicted"/>
<sequence length="384" mass="40516">MRRSVNICWSSEACGSAYSQISAASNTIAGDELLVPGSVAETGRASPLLSLGIAVDEVDKEVRRRRSADLGVGSRLVRGGGVVDLDASEDEDRPPASAPPIATPFAFPPSPTLAPPASAKGKKRSVSLPVRGYADDDDAELFPLPSALGSGSRGGTPTPRRTPSASPRGSPAASASDVTVHLLSRNEREGVIRGEWGCDADAVADGVRYTRGGRKEREAREREVAALKERELAAKETERERELSGNVPVGVAMAKCSRRLLHPPGDERDCSESSSSREGSIDRRSSADMSTSEEIEEKRLPDLPGAMAPRPYLPGLSASSSSVRPSVHLRIASAPAEVSSSLSTSRSQSHHHSTPSSLVVNDAPVLLSGNAVTRDLSRQLRHGR</sequence>
<name>A0AAV9ZR60_9AGAR</name>
<organism evidence="2 3">
    <name type="scientific">Favolaschia claudopus</name>
    <dbReference type="NCBI Taxonomy" id="2862362"/>
    <lineage>
        <taxon>Eukaryota</taxon>
        <taxon>Fungi</taxon>
        <taxon>Dikarya</taxon>
        <taxon>Basidiomycota</taxon>
        <taxon>Agaricomycotina</taxon>
        <taxon>Agaricomycetes</taxon>
        <taxon>Agaricomycetidae</taxon>
        <taxon>Agaricales</taxon>
        <taxon>Marasmiineae</taxon>
        <taxon>Mycenaceae</taxon>
        <taxon>Favolaschia</taxon>
    </lineage>
</organism>
<gene>
    <name evidence="2" type="ORF">R3P38DRAFT_3228430</name>
</gene>
<dbReference type="AlphaFoldDB" id="A0AAV9ZR60"/>
<dbReference type="EMBL" id="JAWWNJ010000120">
    <property type="protein sequence ID" value="KAK6988823.1"/>
    <property type="molecule type" value="Genomic_DNA"/>
</dbReference>
<evidence type="ECO:0000313" key="2">
    <source>
        <dbReference type="EMBL" id="KAK6988823.1"/>
    </source>
</evidence>
<feature type="region of interest" description="Disordered" evidence="1">
    <location>
        <begin position="258"/>
        <end position="321"/>
    </location>
</feature>
<evidence type="ECO:0000313" key="3">
    <source>
        <dbReference type="Proteomes" id="UP001362999"/>
    </source>
</evidence>
<keyword evidence="3" id="KW-1185">Reference proteome</keyword>
<evidence type="ECO:0000256" key="1">
    <source>
        <dbReference type="SAM" id="MobiDB-lite"/>
    </source>
</evidence>
<reference evidence="2 3" key="1">
    <citation type="journal article" date="2024" name="J Genomics">
        <title>Draft genome sequencing and assembly of Favolaschia claudopus CIRM-BRFM 2984 isolated from oak limbs.</title>
        <authorList>
            <person name="Navarro D."/>
            <person name="Drula E."/>
            <person name="Chaduli D."/>
            <person name="Cazenave R."/>
            <person name="Ahrendt S."/>
            <person name="Wang J."/>
            <person name="Lipzen A."/>
            <person name="Daum C."/>
            <person name="Barry K."/>
            <person name="Grigoriev I.V."/>
            <person name="Favel A."/>
            <person name="Rosso M.N."/>
            <person name="Martin F."/>
        </authorList>
    </citation>
    <scope>NUCLEOTIDE SEQUENCE [LARGE SCALE GENOMIC DNA]</scope>
    <source>
        <strain evidence="2 3">CIRM-BRFM 2984</strain>
    </source>
</reference>